<dbReference type="SUPFAM" id="SSF48452">
    <property type="entry name" value="TPR-like"/>
    <property type="match status" value="1"/>
</dbReference>
<accession>A0AAU9IF18</accession>
<evidence type="ECO:0008006" key="3">
    <source>
        <dbReference type="Google" id="ProtNLM"/>
    </source>
</evidence>
<dbReference type="InterPro" id="IPR011990">
    <property type="entry name" value="TPR-like_helical_dom_sf"/>
</dbReference>
<name>A0AAU9IF18_9CILI</name>
<dbReference type="Proteomes" id="UP001162131">
    <property type="component" value="Unassembled WGS sequence"/>
</dbReference>
<comment type="caution">
    <text evidence="1">The sequence shown here is derived from an EMBL/GenBank/DDBJ whole genome shotgun (WGS) entry which is preliminary data.</text>
</comment>
<dbReference type="EMBL" id="CAJZBQ010000011">
    <property type="protein sequence ID" value="CAG9313999.1"/>
    <property type="molecule type" value="Genomic_DNA"/>
</dbReference>
<gene>
    <name evidence="1" type="ORF">BSTOLATCC_MIC9800</name>
</gene>
<evidence type="ECO:0000313" key="2">
    <source>
        <dbReference type="Proteomes" id="UP001162131"/>
    </source>
</evidence>
<sequence>MLRLARRFFAGIAPQVEYPIGIKDVQNIDEYLDALENIEEGKFPIVEQKLIQCLSIAEERGLYGEPPYNILLKRLAFIFRIENKTSMCERLLEEIVKNFKERESLYPSQLSCSYETLLMQYLDTNIDKGIDLAKKLLEEKPSHINEEFVKNMLAIAYLLKGGNIWESKKLLSSLIATNPQQPELYHNLGCAQWWHLLSFEKPETITIKEGETYEQSEYRAAAMEFTDSVASFQRAIQHFEGLPDIYKIDPNNKLGLKSSICGISLTNISEVHLQSANLEEAIKWLKCALTFYEEVDKQNAGRSLALTGVFLKFQKEYNEAEKVLTKALGLVNGRGDYNEIFVNEVYASVLKKLKKEKEAEELLEKANGLSKNLTYWAARAVHLHIPMWTL</sequence>
<dbReference type="AlphaFoldDB" id="A0AAU9IF18"/>
<evidence type="ECO:0000313" key="1">
    <source>
        <dbReference type="EMBL" id="CAG9313999.1"/>
    </source>
</evidence>
<organism evidence="1 2">
    <name type="scientific">Blepharisma stoltei</name>
    <dbReference type="NCBI Taxonomy" id="1481888"/>
    <lineage>
        <taxon>Eukaryota</taxon>
        <taxon>Sar</taxon>
        <taxon>Alveolata</taxon>
        <taxon>Ciliophora</taxon>
        <taxon>Postciliodesmatophora</taxon>
        <taxon>Heterotrichea</taxon>
        <taxon>Heterotrichida</taxon>
        <taxon>Blepharismidae</taxon>
        <taxon>Blepharisma</taxon>
    </lineage>
</organism>
<keyword evidence="2" id="KW-1185">Reference proteome</keyword>
<dbReference type="Gene3D" id="1.25.40.10">
    <property type="entry name" value="Tetratricopeptide repeat domain"/>
    <property type="match status" value="1"/>
</dbReference>
<protein>
    <recommendedName>
        <fullName evidence="3">Tetratricopeptide repeat protein 38</fullName>
    </recommendedName>
</protein>
<reference evidence="1" key="1">
    <citation type="submission" date="2021-09" db="EMBL/GenBank/DDBJ databases">
        <authorList>
            <consortium name="AG Swart"/>
            <person name="Singh M."/>
            <person name="Singh A."/>
            <person name="Seah K."/>
            <person name="Emmerich C."/>
        </authorList>
    </citation>
    <scope>NUCLEOTIDE SEQUENCE</scope>
    <source>
        <strain evidence="1">ATCC30299</strain>
    </source>
</reference>
<proteinExistence type="predicted"/>